<evidence type="ECO:0000313" key="3">
    <source>
        <dbReference type="EMBL" id="QBH15585.1"/>
    </source>
</evidence>
<accession>A0A328F9W0</accession>
<evidence type="ECO:0000259" key="2">
    <source>
        <dbReference type="Pfam" id="PF01569"/>
    </source>
</evidence>
<feature type="transmembrane region" description="Helical" evidence="1">
    <location>
        <begin position="138"/>
        <end position="158"/>
    </location>
</feature>
<name>A0A328F9W0_9BACT</name>
<feature type="domain" description="Phosphatidic acid phosphatase type 2/haloperoxidase" evidence="2">
    <location>
        <begin position="88"/>
        <end position="218"/>
    </location>
</feature>
<organism evidence="4 5">
    <name type="scientific">Desulfobacter hydrogenophilus</name>
    <dbReference type="NCBI Taxonomy" id="2291"/>
    <lineage>
        <taxon>Bacteria</taxon>
        <taxon>Pseudomonadati</taxon>
        <taxon>Thermodesulfobacteriota</taxon>
        <taxon>Desulfobacteria</taxon>
        <taxon>Desulfobacterales</taxon>
        <taxon>Desulfobacteraceae</taxon>
        <taxon>Desulfobacter</taxon>
    </lineage>
</organism>
<dbReference type="EMBL" id="CP036313">
    <property type="protein sequence ID" value="QBH15585.1"/>
    <property type="molecule type" value="Genomic_DNA"/>
</dbReference>
<protein>
    <submittedName>
        <fullName evidence="3 4">PAP2 family protein</fullName>
    </submittedName>
</protein>
<dbReference type="AlphaFoldDB" id="A0A328F9W0"/>
<dbReference type="InterPro" id="IPR000326">
    <property type="entry name" value="PAP2/HPO"/>
</dbReference>
<feature type="transmembrane region" description="Helical" evidence="1">
    <location>
        <begin position="88"/>
        <end position="104"/>
    </location>
</feature>
<keyword evidence="1" id="KW-0812">Transmembrane</keyword>
<feature type="transmembrane region" description="Helical" evidence="1">
    <location>
        <begin position="170"/>
        <end position="186"/>
    </location>
</feature>
<reference evidence="4 5" key="1">
    <citation type="submission" date="2018-06" db="EMBL/GenBank/DDBJ databases">
        <title>Complete Genome Sequence of Desulfobacter hydrogenophilus (DSM3380).</title>
        <authorList>
            <person name="Marietou A."/>
            <person name="Schreiber L."/>
            <person name="Marshall I."/>
            <person name="Jorgensen B."/>
        </authorList>
    </citation>
    <scope>NUCLEOTIDE SEQUENCE [LARGE SCALE GENOMIC DNA]</scope>
    <source>
        <strain evidence="4 5">DSM 3380</strain>
    </source>
</reference>
<feature type="transmembrane region" description="Helical" evidence="1">
    <location>
        <begin position="58"/>
        <end position="76"/>
    </location>
</feature>
<dbReference type="OrthoDB" id="7348799at2"/>
<keyword evidence="1" id="KW-0472">Membrane</keyword>
<gene>
    <name evidence="4" type="ORF">DO021_15215</name>
    <name evidence="3" type="ORF">EYB58_12190</name>
</gene>
<reference evidence="3 6" key="2">
    <citation type="submission" date="2019-02" db="EMBL/GenBank/DDBJ databases">
        <title>Complete genome sequence of Desulfobacter hydrogenophilus AcRS1.</title>
        <authorList>
            <person name="Marietou A."/>
            <person name="Lund M.B."/>
            <person name="Marshall I.P.G."/>
            <person name="Schreiber L."/>
            <person name="Jorgensen B."/>
        </authorList>
    </citation>
    <scope>NUCLEOTIDE SEQUENCE [LARGE SCALE GENOMIC DNA]</scope>
    <source>
        <strain evidence="3 6">AcRS1</strain>
    </source>
</reference>
<dbReference type="CDD" id="cd03396">
    <property type="entry name" value="PAP2_like_6"/>
    <property type="match status" value="1"/>
</dbReference>
<dbReference type="Proteomes" id="UP000293902">
    <property type="component" value="Chromosome"/>
</dbReference>
<feature type="transmembrane region" description="Helical" evidence="1">
    <location>
        <begin position="198"/>
        <end position="216"/>
    </location>
</feature>
<evidence type="ECO:0000256" key="1">
    <source>
        <dbReference type="SAM" id="Phobius"/>
    </source>
</evidence>
<sequence>MGLWMTVLPLFIIVSAIVCEYSGLDIWWESFFFNESTHSWPFRDHWLFEQVLHEGGRLFNIFAAGLWLLGFITTLLHKPFRKYRKPMLYFLVAAAAGPIIVGALKQATHIYTPWDILPFYGSLPYIRLFDLVPNGLPIGQAFPAGHASGGYTFFSLYFLMHQLGASDKKLGLAAGLFLGGAYGLGQQVRGAHFPSHDLFSMVICWYAAFYVYYLFYPKQWRGLFNGSQHF</sequence>
<keyword evidence="1" id="KW-1133">Transmembrane helix</keyword>
<evidence type="ECO:0000313" key="6">
    <source>
        <dbReference type="Proteomes" id="UP000293902"/>
    </source>
</evidence>
<keyword evidence="6" id="KW-1185">Reference proteome</keyword>
<proteinExistence type="predicted"/>
<dbReference type="Pfam" id="PF01569">
    <property type="entry name" value="PAP2"/>
    <property type="match status" value="1"/>
</dbReference>
<dbReference type="EMBL" id="QLNI01000031">
    <property type="protein sequence ID" value="RAM01159.1"/>
    <property type="molecule type" value="Genomic_DNA"/>
</dbReference>
<dbReference type="SUPFAM" id="SSF48317">
    <property type="entry name" value="Acid phosphatase/Vanadium-dependent haloperoxidase"/>
    <property type="match status" value="1"/>
</dbReference>
<evidence type="ECO:0000313" key="4">
    <source>
        <dbReference type="EMBL" id="RAM01159.1"/>
    </source>
</evidence>
<dbReference type="Proteomes" id="UP000248798">
    <property type="component" value="Unassembled WGS sequence"/>
</dbReference>
<dbReference type="InterPro" id="IPR036938">
    <property type="entry name" value="PAP2/HPO_sf"/>
</dbReference>
<evidence type="ECO:0000313" key="5">
    <source>
        <dbReference type="Proteomes" id="UP000248798"/>
    </source>
</evidence>